<dbReference type="InterPro" id="IPR029069">
    <property type="entry name" value="HotDog_dom_sf"/>
</dbReference>
<evidence type="ECO:0000313" key="5">
    <source>
        <dbReference type="EMBL" id="MBM7850870.1"/>
    </source>
</evidence>
<dbReference type="PANTHER" id="PTHR21660">
    <property type="entry name" value="THIOESTERASE SUPERFAMILY MEMBER-RELATED"/>
    <property type="match status" value="1"/>
</dbReference>
<organism evidence="4 7">
    <name type="scientific">Methylopila capsulata</name>
    <dbReference type="NCBI Taxonomy" id="61654"/>
    <lineage>
        <taxon>Bacteria</taxon>
        <taxon>Pseudomonadati</taxon>
        <taxon>Pseudomonadota</taxon>
        <taxon>Alphaproteobacteria</taxon>
        <taxon>Hyphomicrobiales</taxon>
        <taxon>Methylopilaceae</taxon>
        <taxon>Methylopila</taxon>
    </lineage>
</organism>
<evidence type="ECO:0000313" key="7">
    <source>
        <dbReference type="Proteomes" id="UP001143400"/>
    </source>
</evidence>
<keyword evidence="6" id="KW-1185">Reference proteome</keyword>
<evidence type="ECO:0000259" key="3">
    <source>
        <dbReference type="Pfam" id="PF03061"/>
    </source>
</evidence>
<dbReference type="RefSeq" id="WP_204949236.1">
    <property type="nucleotide sequence ID" value="NZ_BSFF01000002.1"/>
</dbReference>
<dbReference type="EMBL" id="JAFBCY010000001">
    <property type="protein sequence ID" value="MBM7850870.1"/>
    <property type="molecule type" value="Genomic_DNA"/>
</dbReference>
<sequence>MSAENTSETKPMITAAEVEEKLLRGPFHQWLGLKVVSVGDGEIELTATWRPEWVVNAERGYVHGGILATLIDLTADWALVSKTGRGVPTVDLRVDYHRAAMQGDLTAKGKVVKFGGTLSVAEAQVLDSEGRLLASGRGVYMTATPK</sequence>
<feature type="domain" description="Thioesterase" evidence="3">
    <location>
        <begin position="60"/>
        <end position="133"/>
    </location>
</feature>
<dbReference type="EMBL" id="BSFF01000002">
    <property type="protein sequence ID" value="GLK56166.1"/>
    <property type="molecule type" value="Genomic_DNA"/>
</dbReference>
<dbReference type="NCBIfam" id="TIGR00369">
    <property type="entry name" value="unchar_dom_1"/>
    <property type="match status" value="1"/>
</dbReference>
<dbReference type="SUPFAM" id="SSF54637">
    <property type="entry name" value="Thioesterase/thiol ester dehydrase-isomerase"/>
    <property type="match status" value="1"/>
</dbReference>
<dbReference type="Proteomes" id="UP001143400">
    <property type="component" value="Unassembled WGS sequence"/>
</dbReference>
<name>A0A9W6IW25_9HYPH</name>
<keyword evidence="2" id="KW-0378">Hydrolase</keyword>
<accession>A0A9W6IW25</accession>
<gene>
    <name evidence="4" type="ORF">GCM10008170_21850</name>
    <name evidence="5" type="ORF">JOD31_001082</name>
</gene>
<comment type="similarity">
    <text evidence="1">Belongs to the thioesterase PaaI family.</text>
</comment>
<dbReference type="AlphaFoldDB" id="A0A9W6IW25"/>
<reference evidence="5 6" key="2">
    <citation type="submission" date="2021-01" db="EMBL/GenBank/DDBJ databases">
        <title>Genomic Encyclopedia of Type Strains, Phase IV (KMG-IV): sequencing the most valuable type-strain genomes for metagenomic binning, comparative biology and taxonomic classification.</title>
        <authorList>
            <person name="Goeker M."/>
        </authorList>
    </citation>
    <scope>NUCLEOTIDE SEQUENCE [LARGE SCALE GENOMIC DNA]</scope>
    <source>
        <strain evidence="5 6">DSM 6130</strain>
    </source>
</reference>
<dbReference type="CDD" id="cd03443">
    <property type="entry name" value="PaaI_thioesterase"/>
    <property type="match status" value="1"/>
</dbReference>
<protein>
    <submittedName>
        <fullName evidence="4">Thioesterase</fullName>
    </submittedName>
    <submittedName>
        <fullName evidence="5">Uncharacterized protein (TIGR00369 family)</fullName>
    </submittedName>
</protein>
<evidence type="ECO:0000313" key="4">
    <source>
        <dbReference type="EMBL" id="GLK56166.1"/>
    </source>
</evidence>
<evidence type="ECO:0000256" key="1">
    <source>
        <dbReference type="ARBA" id="ARBA00008324"/>
    </source>
</evidence>
<evidence type="ECO:0000256" key="2">
    <source>
        <dbReference type="ARBA" id="ARBA00022801"/>
    </source>
</evidence>
<comment type="caution">
    <text evidence="4">The sequence shown here is derived from an EMBL/GenBank/DDBJ whole genome shotgun (WGS) entry which is preliminary data.</text>
</comment>
<dbReference type="InterPro" id="IPR039298">
    <property type="entry name" value="ACOT13"/>
</dbReference>
<dbReference type="InterPro" id="IPR003736">
    <property type="entry name" value="PAAI_dom"/>
</dbReference>
<dbReference type="Pfam" id="PF03061">
    <property type="entry name" value="4HBT"/>
    <property type="match status" value="1"/>
</dbReference>
<reference evidence="4" key="1">
    <citation type="journal article" date="2014" name="Int. J. Syst. Evol. Microbiol.">
        <title>Complete genome sequence of Corynebacterium casei LMG S-19264T (=DSM 44701T), isolated from a smear-ripened cheese.</title>
        <authorList>
            <consortium name="US DOE Joint Genome Institute (JGI-PGF)"/>
            <person name="Walter F."/>
            <person name="Albersmeier A."/>
            <person name="Kalinowski J."/>
            <person name="Ruckert C."/>
        </authorList>
    </citation>
    <scope>NUCLEOTIDE SEQUENCE</scope>
    <source>
        <strain evidence="4">VKM B-1606</strain>
    </source>
</reference>
<reference evidence="4" key="3">
    <citation type="submission" date="2023-01" db="EMBL/GenBank/DDBJ databases">
        <authorList>
            <person name="Sun Q."/>
            <person name="Evtushenko L."/>
        </authorList>
    </citation>
    <scope>NUCLEOTIDE SEQUENCE</scope>
    <source>
        <strain evidence="4">VKM B-1606</strain>
    </source>
</reference>
<dbReference type="GO" id="GO:0047617">
    <property type="term" value="F:fatty acyl-CoA hydrolase activity"/>
    <property type="evidence" value="ECO:0007669"/>
    <property type="project" value="InterPro"/>
</dbReference>
<evidence type="ECO:0000313" key="6">
    <source>
        <dbReference type="Proteomes" id="UP000758856"/>
    </source>
</evidence>
<dbReference type="InterPro" id="IPR006683">
    <property type="entry name" value="Thioestr_dom"/>
</dbReference>
<dbReference type="PANTHER" id="PTHR21660:SF1">
    <property type="entry name" value="ACYL-COENZYME A THIOESTERASE 13"/>
    <property type="match status" value="1"/>
</dbReference>
<dbReference type="Proteomes" id="UP000758856">
    <property type="component" value="Unassembled WGS sequence"/>
</dbReference>
<proteinExistence type="inferred from homology"/>
<dbReference type="Gene3D" id="3.10.129.10">
    <property type="entry name" value="Hotdog Thioesterase"/>
    <property type="match status" value="1"/>
</dbReference>